<protein>
    <recommendedName>
        <fullName evidence="4">Lipoprotein</fullName>
    </recommendedName>
</protein>
<evidence type="ECO:0008006" key="4">
    <source>
        <dbReference type="Google" id="ProtNLM"/>
    </source>
</evidence>
<gene>
    <name evidence="2" type="ORF">OUY24_01355</name>
</gene>
<feature type="region of interest" description="Disordered" evidence="1">
    <location>
        <begin position="35"/>
        <end position="145"/>
    </location>
</feature>
<feature type="compositionally biased region" description="Acidic residues" evidence="1">
    <location>
        <begin position="66"/>
        <end position="81"/>
    </location>
</feature>
<keyword evidence="3" id="KW-1185">Reference proteome</keyword>
<dbReference type="PROSITE" id="PS51257">
    <property type="entry name" value="PROKAR_LIPOPROTEIN"/>
    <property type="match status" value="1"/>
</dbReference>
<feature type="compositionally biased region" description="Pro residues" evidence="1">
    <location>
        <begin position="37"/>
        <end position="49"/>
    </location>
</feature>
<name>A0ABT4SQR9_9ACTN</name>
<feature type="compositionally biased region" description="Basic and acidic residues" evidence="1">
    <location>
        <begin position="82"/>
        <end position="103"/>
    </location>
</feature>
<dbReference type="RefSeq" id="WP_271274816.1">
    <property type="nucleotide sequence ID" value="NZ_BAABFD010000006.1"/>
</dbReference>
<organism evidence="2 3">
    <name type="scientific">Nonomuraea ferruginea</name>
    <dbReference type="NCBI Taxonomy" id="46174"/>
    <lineage>
        <taxon>Bacteria</taxon>
        <taxon>Bacillati</taxon>
        <taxon>Actinomycetota</taxon>
        <taxon>Actinomycetes</taxon>
        <taxon>Streptosporangiales</taxon>
        <taxon>Streptosporangiaceae</taxon>
        <taxon>Nonomuraea</taxon>
    </lineage>
</organism>
<reference evidence="2 3" key="1">
    <citation type="submission" date="2022-11" db="EMBL/GenBank/DDBJ databases">
        <title>Nonomuraea corallina sp. nov., a new species of the genus Nonomuraea isolated from sea side sediment in Thai sea.</title>
        <authorList>
            <person name="Ngamcharungchit C."/>
            <person name="Matsumoto A."/>
            <person name="Suriyachadkun C."/>
            <person name="Panbangred W."/>
            <person name="Inahashi Y."/>
            <person name="Intra B."/>
        </authorList>
    </citation>
    <scope>NUCLEOTIDE SEQUENCE [LARGE SCALE GENOMIC DNA]</scope>
    <source>
        <strain evidence="2 3">DSM 43553</strain>
    </source>
</reference>
<evidence type="ECO:0000313" key="3">
    <source>
        <dbReference type="Proteomes" id="UP001212498"/>
    </source>
</evidence>
<comment type="caution">
    <text evidence="2">The sequence shown here is derived from an EMBL/GenBank/DDBJ whole genome shotgun (WGS) entry which is preliminary data.</text>
</comment>
<evidence type="ECO:0000313" key="2">
    <source>
        <dbReference type="EMBL" id="MDA0639260.1"/>
    </source>
</evidence>
<accession>A0ABT4SQR9</accession>
<dbReference type="EMBL" id="JAPNUD010000002">
    <property type="protein sequence ID" value="MDA0639260.1"/>
    <property type="molecule type" value="Genomic_DNA"/>
</dbReference>
<sequence length="157" mass="16868">MPDTKPADRDQAKGCGCLAVVLLVAAGCNALFFAKDPAPPAAYSPPPVPSQTLSWTPEASWKPDSAEDFDDLDEDGIEDSYDNDKDGDGVTKARDRDDRDASKGRPQKRTRKPEPKIRSEPAPLARAHPGGFCGTPGAAGLASNGRTYFCRGGHWRR</sequence>
<proteinExistence type="predicted"/>
<dbReference type="Proteomes" id="UP001212498">
    <property type="component" value="Unassembled WGS sequence"/>
</dbReference>
<evidence type="ECO:0000256" key="1">
    <source>
        <dbReference type="SAM" id="MobiDB-lite"/>
    </source>
</evidence>